<dbReference type="EMBL" id="CP045851">
    <property type="protein sequence ID" value="QGG94531.1"/>
    <property type="molecule type" value="Genomic_DNA"/>
</dbReference>
<evidence type="ECO:0008006" key="4">
    <source>
        <dbReference type="Google" id="ProtNLM"/>
    </source>
</evidence>
<feature type="transmembrane region" description="Helical" evidence="1">
    <location>
        <begin position="6"/>
        <end position="27"/>
    </location>
</feature>
<name>A0A5Q2RIY0_9ACTN</name>
<dbReference type="RefSeq" id="WP_153758637.1">
    <property type="nucleotide sequence ID" value="NZ_CP045851.1"/>
</dbReference>
<dbReference type="Proteomes" id="UP000334019">
    <property type="component" value="Chromosome"/>
</dbReference>
<gene>
    <name evidence="2" type="ORF">GH723_05100</name>
</gene>
<dbReference type="AlphaFoldDB" id="A0A5Q2RIY0"/>
<keyword evidence="1" id="KW-0812">Transmembrane</keyword>
<dbReference type="KEGG" id="atq:GH723_05100"/>
<evidence type="ECO:0000313" key="3">
    <source>
        <dbReference type="Proteomes" id="UP000334019"/>
    </source>
</evidence>
<reference evidence="2 3" key="1">
    <citation type="submission" date="2019-11" db="EMBL/GenBank/DDBJ databases">
        <authorList>
            <person name="He Y."/>
        </authorList>
    </citation>
    <scope>NUCLEOTIDE SEQUENCE [LARGE SCALE GENOMIC DNA]</scope>
    <source>
        <strain evidence="2 3">SCSIO 58843</strain>
    </source>
</reference>
<accession>A0A5Q2RIY0</accession>
<organism evidence="2 3">
    <name type="scientific">Actinomarinicola tropica</name>
    <dbReference type="NCBI Taxonomy" id="2789776"/>
    <lineage>
        <taxon>Bacteria</taxon>
        <taxon>Bacillati</taxon>
        <taxon>Actinomycetota</taxon>
        <taxon>Acidimicrobiia</taxon>
        <taxon>Acidimicrobiales</taxon>
        <taxon>Iamiaceae</taxon>
        <taxon>Actinomarinicola</taxon>
    </lineage>
</organism>
<evidence type="ECO:0000256" key="1">
    <source>
        <dbReference type="SAM" id="Phobius"/>
    </source>
</evidence>
<proteinExistence type="predicted"/>
<keyword evidence="1" id="KW-1133">Transmembrane helix</keyword>
<protein>
    <recommendedName>
        <fullName evidence="4">Heme exporter protein D</fullName>
    </recommendedName>
</protein>
<evidence type="ECO:0000313" key="2">
    <source>
        <dbReference type="EMBL" id="QGG94531.1"/>
    </source>
</evidence>
<sequence>MSQMSYIYMGWGASLVVLALYTASVVVRGRRLSAKVPPERRRWTS</sequence>
<keyword evidence="1" id="KW-0472">Membrane</keyword>
<keyword evidence="3" id="KW-1185">Reference proteome</keyword>